<evidence type="ECO:0000313" key="3">
    <source>
        <dbReference type="Proteomes" id="UP000478052"/>
    </source>
</evidence>
<dbReference type="EMBL" id="VUJU01007875">
    <property type="protein sequence ID" value="KAF0739137.1"/>
    <property type="molecule type" value="Genomic_DNA"/>
</dbReference>
<protein>
    <submittedName>
        <fullName evidence="2">THAP-type domain-containing protein</fullName>
    </submittedName>
</protein>
<evidence type="ECO:0000313" key="2">
    <source>
        <dbReference type="EMBL" id="KAF0739137.1"/>
    </source>
</evidence>
<dbReference type="Proteomes" id="UP000478052">
    <property type="component" value="Unassembled WGS sequence"/>
</dbReference>
<gene>
    <name evidence="2" type="ORF">FWK35_00020922</name>
</gene>
<evidence type="ECO:0000259" key="1">
    <source>
        <dbReference type="Pfam" id="PF21787"/>
    </source>
</evidence>
<dbReference type="OrthoDB" id="6582590at2759"/>
<sequence length="167" mass="19368">MIKEKIAASKYKNPKNRRYSENWLLLCLLFHIRAFGAYKILRNQNLLPLPCITSIRKYETIVKTDCGFDDSFFKLLKKRMFLKIEKQRHGILLFDEVQLRKGLYVNTRNLMYYGLEDMGGTVLAQLVFKAIVLLENSGCLIHGIICDGCINESKMWAKFGISGHIEN</sequence>
<accession>A0A6G0XGA1</accession>
<dbReference type="AlphaFoldDB" id="A0A6G0XGA1"/>
<keyword evidence="3" id="KW-1185">Reference proteome</keyword>
<comment type="caution">
    <text evidence="2">The sequence shown here is derived from an EMBL/GenBank/DDBJ whole genome shotgun (WGS) entry which is preliminary data.</text>
</comment>
<name>A0A6G0XGA1_APHCR</name>
<proteinExistence type="predicted"/>
<reference evidence="2 3" key="1">
    <citation type="submission" date="2019-08" db="EMBL/GenBank/DDBJ databases">
        <title>Whole genome of Aphis craccivora.</title>
        <authorList>
            <person name="Voronova N.V."/>
            <person name="Shulinski R.S."/>
            <person name="Bandarenka Y.V."/>
            <person name="Zhorov D.G."/>
            <person name="Warner D."/>
        </authorList>
    </citation>
    <scope>NUCLEOTIDE SEQUENCE [LARGE SCALE GENOMIC DNA]</scope>
    <source>
        <strain evidence="2">180601</strain>
        <tissue evidence="2">Whole Body</tissue>
    </source>
</reference>
<organism evidence="2 3">
    <name type="scientific">Aphis craccivora</name>
    <name type="common">Cowpea aphid</name>
    <dbReference type="NCBI Taxonomy" id="307492"/>
    <lineage>
        <taxon>Eukaryota</taxon>
        <taxon>Metazoa</taxon>
        <taxon>Ecdysozoa</taxon>
        <taxon>Arthropoda</taxon>
        <taxon>Hexapoda</taxon>
        <taxon>Insecta</taxon>
        <taxon>Pterygota</taxon>
        <taxon>Neoptera</taxon>
        <taxon>Paraneoptera</taxon>
        <taxon>Hemiptera</taxon>
        <taxon>Sternorrhyncha</taxon>
        <taxon>Aphidomorpha</taxon>
        <taxon>Aphidoidea</taxon>
        <taxon>Aphididae</taxon>
        <taxon>Aphidini</taxon>
        <taxon>Aphis</taxon>
        <taxon>Aphis</taxon>
    </lineage>
</organism>
<dbReference type="InterPro" id="IPR048365">
    <property type="entry name" value="TNP-like_RNaseH_N"/>
</dbReference>
<feature type="domain" description="Transposable element P transposase-like RNase H" evidence="1">
    <location>
        <begin position="65"/>
        <end position="120"/>
    </location>
</feature>
<dbReference type="Pfam" id="PF21787">
    <property type="entry name" value="TNP-like_RNaseH_N"/>
    <property type="match status" value="1"/>
</dbReference>